<protein>
    <submittedName>
        <fullName evidence="1">Uncharacterized protein</fullName>
    </submittedName>
</protein>
<dbReference type="EMBL" id="VSSQ01099124">
    <property type="protein sequence ID" value="MPN41827.1"/>
    <property type="molecule type" value="Genomic_DNA"/>
</dbReference>
<accession>A0A645HSB5</accession>
<name>A0A645HSB5_9ZZZZ</name>
<gene>
    <name evidence="1" type="ORF">SDC9_189382</name>
</gene>
<proteinExistence type="predicted"/>
<reference evidence="1" key="1">
    <citation type="submission" date="2019-08" db="EMBL/GenBank/DDBJ databases">
        <authorList>
            <person name="Kucharzyk K."/>
            <person name="Murdoch R.W."/>
            <person name="Higgins S."/>
            <person name="Loffler F."/>
        </authorList>
    </citation>
    <scope>NUCLEOTIDE SEQUENCE</scope>
</reference>
<dbReference type="AlphaFoldDB" id="A0A645HSB5"/>
<sequence>MDVTRFAIGSCRGNMPALAGLMTIKSAFLPTASEPMFSSSSRARAPLVVTMRRISWAFMTVGSSLQPLWIRLVSHISSTRSILLFEGAPSVPMVTQMPASSIFGTLANPSTRMAAAGLCETFTLRLAKSATSSSSSHTVCTARKLLSSTPRSSKWRTVPTP</sequence>
<comment type="caution">
    <text evidence="1">The sequence shown here is derived from an EMBL/GenBank/DDBJ whole genome shotgun (WGS) entry which is preliminary data.</text>
</comment>
<organism evidence="1">
    <name type="scientific">bioreactor metagenome</name>
    <dbReference type="NCBI Taxonomy" id="1076179"/>
    <lineage>
        <taxon>unclassified sequences</taxon>
        <taxon>metagenomes</taxon>
        <taxon>ecological metagenomes</taxon>
    </lineage>
</organism>
<evidence type="ECO:0000313" key="1">
    <source>
        <dbReference type="EMBL" id="MPN41827.1"/>
    </source>
</evidence>